<dbReference type="InterPro" id="IPR036770">
    <property type="entry name" value="Ankyrin_rpt-contain_sf"/>
</dbReference>
<proteinExistence type="predicted"/>
<name>A0A232LWU5_9EURO</name>
<dbReference type="Proteomes" id="UP000243515">
    <property type="component" value="Unassembled WGS sequence"/>
</dbReference>
<dbReference type="OrthoDB" id="366390at2759"/>
<protein>
    <submittedName>
        <fullName evidence="1">Uncharacterized protein</fullName>
    </submittedName>
</protein>
<feature type="non-terminal residue" evidence="1">
    <location>
        <position position="56"/>
    </location>
</feature>
<organism evidence="1 2">
    <name type="scientific">Elaphomyces granulatus</name>
    <dbReference type="NCBI Taxonomy" id="519963"/>
    <lineage>
        <taxon>Eukaryota</taxon>
        <taxon>Fungi</taxon>
        <taxon>Dikarya</taxon>
        <taxon>Ascomycota</taxon>
        <taxon>Pezizomycotina</taxon>
        <taxon>Eurotiomycetes</taxon>
        <taxon>Eurotiomycetidae</taxon>
        <taxon>Eurotiales</taxon>
        <taxon>Elaphomycetaceae</taxon>
        <taxon>Elaphomyces</taxon>
    </lineage>
</organism>
<comment type="caution">
    <text evidence="1">The sequence shown here is derived from an EMBL/GenBank/DDBJ whole genome shotgun (WGS) entry which is preliminary data.</text>
</comment>
<dbReference type="Gene3D" id="1.25.40.20">
    <property type="entry name" value="Ankyrin repeat-containing domain"/>
    <property type="match status" value="1"/>
</dbReference>
<evidence type="ECO:0000313" key="1">
    <source>
        <dbReference type="EMBL" id="OXV08554.1"/>
    </source>
</evidence>
<dbReference type="InterPro" id="IPR002110">
    <property type="entry name" value="Ankyrin_rpt"/>
</dbReference>
<dbReference type="AlphaFoldDB" id="A0A232LWU5"/>
<dbReference type="SUPFAM" id="SSF48403">
    <property type="entry name" value="Ankyrin repeat"/>
    <property type="match status" value="1"/>
</dbReference>
<evidence type="ECO:0000313" key="2">
    <source>
        <dbReference type="Proteomes" id="UP000243515"/>
    </source>
</evidence>
<accession>A0A232LWU5</accession>
<dbReference type="Pfam" id="PF12796">
    <property type="entry name" value="Ank_2"/>
    <property type="match status" value="1"/>
</dbReference>
<gene>
    <name evidence="1" type="ORF">Egran_03682</name>
</gene>
<dbReference type="EMBL" id="NPHW01004042">
    <property type="protein sequence ID" value="OXV08554.1"/>
    <property type="molecule type" value="Genomic_DNA"/>
</dbReference>
<keyword evidence="2" id="KW-1185">Reference proteome</keyword>
<sequence>MGFTNILLSTGHARADSKDNVGQTPLCHAAKEGYKDVINVLLATEKVDPDSKDQEG</sequence>
<reference evidence="1 2" key="1">
    <citation type="journal article" date="2015" name="Environ. Microbiol.">
        <title>Metagenome sequence of Elaphomyces granulatus from sporocarp tissue reveals Ascomycota ectomycorrhizal fingerprints of genome expansion and a Proteobacteria-rich microbiome.</title>
        <authorList>
            <person name="Quandt C.A."/>
            <person name="Kohler A."/>
            <person name="Hesse C.N."/>
            <person name="Sharpton T.J."/>
            <person name="Martin F."/>
            <person name="Spatafora J.W."/>
        </authorList>
    </citation>
    <scope>NUCLEOTIDE SEQUENCE [LARGE SCALE GENOMIC DNA]</scope>
    <source>
        <strain evidence="1 2">OSC145934</strain>
    </source>
</reference>